<name>A0A2T5B1B9_MYCDI</name>
<accession>A0A2T5B1B9</accession>
<sequence length="67" mass="7641">MATPQVSLATLLGDVKPLQKFKKSLRYGFLLNGKIERAQSMRNLSVGRGRDSRQFWSILLFHGYVNT</sequence>
<keyword evidence="2" id="KW-1185">Reference proteome</keyword>
<proteinExistence type="predicted"/>
<dbReference type="Proteomes" id="UP000241247">
    <property type="component" value="Unassembled WGS sequence"/>
</dbReference>
<evidence type="ECO:0000313" key="1">
    <source>
        <dbReference type="EMBL" id="PTM92787.1"/>
    </source>
</evidence>
<protein>
    <submittedName>
        <fullName evidence="1">Uncharacterized protein</fullName>
    </submittedName>
</protein>
<gene>
    <name evidence="1" type="ORF">C7449_107201</name>
</gene>
<comment type="caution">
    <text evidence="1">The sequence shown here is derived from an EMBL/GenBank/DDBJ whole genome shotgun (WGS) entry which is preliminary data.</text>
</comment>
<evidence type="ECO:0000313" key="2">
    <source>
        <dbReference type="Proteomes" id="UP000241247"/>
    </source>
</evidence>
<reference evidence="1 2" key="1">
    <citation type="submission" date="2018-04" db="EMBL/GenBank/DDBJ databases">
        <title>Genomic Encyclopedia of Type Strains, Phase IV (KMG-IV): sequencing the most valuable type-strain genomes for metagenomic binning, comparative biology and taxonomic classification.</title>
        <authorList>
            <person name="Goeker M."/>
        </authorList>
    </citation>
    <scope>NUCLEOTIDE SEQUENCE [LARGE SCALE GENOMIC DNA]</scope>
    <source>
        <strain evidence="1 2">DSM 7138</strain>
    </source>
</reference>
<organism evidence="1 2">
    <name type="scientific">Mycoplana dimorpha</name>
    <dbReference type="NCBI Taxonomy" id="28320"/>
    <lineage>
        <taxon>Bacteria</taxon>
        <taxon>Pseudomonadati</taxon>
        <taxon>Pseudomonadota</taxon>
        <taxon>Alphaproteobacteria</taxon>
        <taxon>Hyphomicrobiales</taxon>
        <taxon>Rhizobiaceae</taxon>
        <taxon>Mycoplana</taxon>
    </lineage>
</organism>
<dbReference type="EMBL" id="PZZZ01000007">
    <property type="protein sequence ID" value="PTM92787.1"/>
    <property type="molecule type" value="Genomic_DNA"/>
</dbReference>
<dbReference type="AlphaFoldDB" id="A0A2T5B1B9"/>